<dbReference type="AlphaFoldDB" id="A0AA43M8V0"/>
<evidence type="ECO:0008006" key="4">
    <source>
        <dbReference type="Google" id="ProtNLM"/>
    </source>
</evidence>
<dbReference type="PROSITE" id="PS51257">
    <property type="entry name" value="PROKAR_LIPOPROTEIN"/>
    <property type="match status" value="1"/>
</dbReference>
<comment type="caution">
    <text evidence="2">The sequence shown here is derived from an EMBL/GenBank/DDBJ whole genome shotgun (WGS) entry which is preliminary data.</text>
</comment>
<proteinExistence type="predicted"/>
<feature type="chain" id="PRO_5041336876" description="Lipoprotein" evidence="1">
    <location>
        <begin position="19"/>
        <end position="179"/>
    </location>
</feature>
<feature type="signal peptide" evidence="1">
    <location>
        <begin position="1"/>
        <end position="18"/>
    </location>
</feature>
<evidence type="ECO:0000313" key="3">
    <source>
        <dbReference type="Proteomes" id="UP001161160"/>
    </source>
</evidence>
<accession>A0AA43M8V0</accession>
<keyword evidence="1" id="KW-0732">Signal</keyword>
<dbReference type="RefSeq" id="WP_076022922.1">
    <property type="nucleotide sequence ID" value="NZ_JAQFIK010000001.1"/>
</dbReference>
<protein>
    <recommendedName>
        <fullName evidence="4">Lipoprotein</fullName>
    </recommendedName>
</protein>
<sequence>MYRIALFLLLTMSLVACHNNEKIIEAQEANDVYKATMASPSPLNGEKVYVGPSINTMDDANTFEMYSLVSEASPKGSKSYQLMVLLTYFKEWRYYDSATLENNPATTFKSVSREAGVCDDRGCIFKELMSIQLTDAFLRDHLKKGFQISVSSKVGIKSDLFVPPEYIKGYLKAVDGPSK</sequence>
<dbReference type="Proteomes" id="UP001161160">
    <property type="component" value="Unassembled WGS sequence"/>
</dbReference>
<gene>
    <name evidence="2" type="ORF">M2127_000540</name>
</gene>
<organism evidence="2 3">
    <name type="scientific">Polynucleobacter sphagniphilus</name>
    <dbReference type="NCBI Taxonomy" id="1743169"/>
    <lineage>
        <taxon>Bacteria</taxon>
        <taxon>Pseudomonadati</taxon>
        <taxon>Pseudomonadota</taxon>
        <taxon>Betaproteobacteria</taxon>
        <taxon>Burkholderiales</taxon>
        <taxon>Burkholderiaceae</taxon>
        <taxon>Polynucleobacter</taxon>
    </lineage>
</organism>
<reference evidence="2" key="1">
    <citation type="submission" date="2023-04" db="EMBL/GenBank/DDBJ databases">
        <title>Genome Encyclopedia of Bacteria and Archaea VI: Functional Genomics of Type Strains.</title>
        <authorList>
            <person name="Whitman W."/>
        </authorList>
    </citation>
    <scope>NUCLEOTIDE SEQUENCE</scope>
    <source>
        <strain evidence="2">Enz.4-51</strain>
    </source>
</reference>
<evidence type="ECO:0000256" key="1">
    <source>
        <dbReference type="SAM" id="SignalP"/>
    </source>
</evidence>
<keyword evidence="3" id="KW-1185">Reference proteome</keyword>
<name>A0AA43M8V0_9BURK</name>
<dbReference type="GeneID" id="83595218"/>
<dbReference type="EMBL" id="JARXYA010000002">
    <property type="protein sequence ID" value="MDH6503253.1"/>
    <property type="molecule type" value="Genomic_DNA"/>
</dbReference>
<evidence type="ECO:0000313" key="2">
    <source>
        <dbReference type="EMBL" id="MDH6503253.1"/>
    </source>
</evidence>